<keyword evidence="4 11" id="KW-0964">Secreted</keyword>
<evidence type="ECO:0000256" key="6">
    <source>
        <dbReference type="ARBA" id="ARBA00023157"/>
    </source>
</evidence>
<dbReference type="Gene3D" id="2.70.98.10">
    <property type="match status" value="1"/>
</dbReference>
<dbReference type="Pfam" id="PF14683">
    <property type="entry name" value="CBM-like"/>
    <property type="match status" value="1"/>
</dbReference>
<evidence type="ECO:0000313" key="17">
    <source>
        <dbReference type="Proteomes" id="UP001201980"/>
    </source>
</evidence>
<gene>
    <name evidence="16" type="ORF">MKZ38_009361</name>
</gene>
<dbReference type="SUPFAM" id="SSF74650">
    <property type="entry name" value="Galactose mutarotase-like"/>
    <property type="match status" value="1"/>
</dbReference>
<dbReference type="InterPro" id="IPR029411">
    <property type="entry name" value="RG-lyase_III"/>
</dbReference>
<protein>
    <recommendedName>
        <fullName evidence="11">Rhamnogalacturonate lyase</fullName>
        <ecNumber evidence="11">4.2.2.23</ecNumber>
    </recommendedName>
</protein>
<evidence type="ECO:0000256" key="7">
    <source>
        <dbReference type="ARBA" id="ARBA00023239"/>
    </source>
</evidence>
<keyword evidence="6 12" id="KW-1015">Disulfide bond</keyword>
<keyword evidence="9 11" id="KW-0961">Cell wall biogenesis/degradation</keyword>
<dbReference type="GO" id="GO:0045490">
    <property type="term" value="P:pectin catabolic process"/>
    <property type="evidence" value="ECO:0007669"/>
    <property type="project" value="TreeGrafter"/>
</dbReference>
<proteinExistence type="inferred from homology"/>
<dbReference type="AlphaFoldDB" id="A0AAD5WT11"/>
<dbReference type="PANTHER" id="PTHR36574">
    <property type="entry name" value="RHAMNOGALACTURONATE LYASE-RELATED"/>
    <property type="match status" value="1"/>
</dbReference>
<evidence type="ECO:0000256" key="9">
    <source>
        <dbReference type="ARBA" id="ARBA00023316"/>
    </source>
</evidence>
<dbReference type="InterPro" id="IPR013784">
    <property type="entry name" value="Carb-bd-like_fold"/>
</dbReference>
<evidence type="ECO:0000256" key="5">
    <source>
        <dbReference type="ARBA" id="ARBA00022729"/>
    </source>
</evidence>
<evidence type="ECO:0000256" key="10">
    <source>
        <dbReference type="ARBA" id="ARBA00023326"/>
    </source>
</evidence>
<dbReference type="Pfam" id="PF09284">
    <property type="entry name" value="RhgB_N"/>
    <property type="match status" value="1"/>
</dbReference>
<comment type="caution">
    <text evidence="16">The sequence shown here is derived from an EMBL/GenBank/DDBJ whole genome shotgun (WGS) entry which is preliminary data.</text>
</comment>
<evidence type="ECO:0000259" key="13">
    <source>
        <dbReference type="Pfam" id="PF09284"/>
    </source>
</evidence>
<dbReference type="EMBL" id="JAKWBI020000071">
    <property type="protein sequence ID" value="KAJ2903795.1"/>
    <property type="molecule type" value="Genomic_DNA"/>
</dbReference>
<evidence type="ECO:0000256" key="2">
    <source>
        <dbReference type="ARBA" id="ARBA00004613"/>
    </source>
</evidence>
<evidence type="ECO:0000256" key="3">
    <source>
        <dbReference type="ARBA" id="ARBA00010418"/>
    </source>
</evidence>
<dbReference type="EC" id="4.2.2.23" evidence="11"/>
<sequence>MVKISALLSLAGWFLAPVLADFGVTTSGSSYIIDSGDSDGFVVTVSTSDCSITSIVFRGTEYQYSGKTSHIASGLGSASVSYSIVSSSYAKVTCVADNSDFDLTHYYVIPSGQSSIYMATKINSEPSVGELRYIARIDSGELPIEYPYGDYSTTSGGSAIEGSDVFEVDGETRSKFYSSTRFIDQEVYCVTNSGADIHACMVAHPSRSYEKSSGGPFFRDICTNNNGDYSAVTWYMNSGHVQTEAYRTGLHGPYALSFSRTGIPKSSDMDWDAFDSLSISGYVADSSRGYVTGTASGLLTGHDSYVGTVHWYNSNYQFWATVSSNSFTSPAMVAGTYTMVLYQGELEVASQSVTVSSGSTTTSNIAASSEITTDDHSTVFKIGLWDGQPLSFRNAANQLRMHPSDDRMSDWGPLTFTWGSSSSSDFPMAIFKDVNNPVYINFDLDSAISSTATLRIGTTLSFAGGRPSVGVNGYTQSFSAPTKIDSRGVTRGAYRGYGDVYDASIPSGYLVSGTNTITINVISGSSGDDFLSPNFIFDCVELFY</sequence>
<evidence type="ECO:0000256" key="4">
    <source>
        <dbReference type="ARBA" id="ARBA00022525"/>
    </source>
</evidence>
<comment type="catalytic activity">
    <reaction evidence="1 11">
        <text>Endotype eliminative cleavage of L-alpha-rhamnopyranosyl-(1-&gt;4)-alpha-D-galactopyranosyluronic acid bonds of rhamnogalacturonan I domains in ramified hairy regions of pectin leaving L-rhamnopyranose at the reducing end and 4-deoxy-4,5-unsaturated D-galactopyranosyluronic acid at the non-reducing end.</text>
        <dbReference type="EC" id="4.2.2.23"/>
    </reaction>
</comment>
<dbReference type="InterPro" id="IPR029413">
    <property type="entry name" value="RG-lyase_II"/>
</dbReference>
<dbReference type="InterPro" id="IPR014718">
    <property type="entry name" value="GH-type_carb-bd"/>
</dbReference>
<dbReference type="GO" id="GO:0071555">
    <property type="term" value="P:cell wall organization"/>
    <property type="evidence" value="ECO:0007669"/>
    <property type="project" value="UniProtKB-UniRule"/>
</dbReference>
<evidence type="ECO:0000256" key="8">
    <source>
        <dbReference type="ARBA" id="ARBA00023277"/>
    </source>
</evidence>
<reference evidence="16" key="1">
    <citation type="submission" date="2022-07" db="EMBL/GenBank/DDBJ databases">
        <title>Draft genome sequence of Zalerion maritima ATCC 34329, a (micro)plastics degrading marine fungus.</title>
        <authorList>
            <person name="Paco A."/>
            <person name="Goncalves M.F.M."/>
            <person name="Rocha-Santos T.A.P."/>
            <person name="Alves A."/>
        </authorList>
    </citation>
    <scope>NUCLEOTIDE SEQUENCE</scope>
    <source>
        <strain evidence="16">ATCC 34329</strain>
    </source>
</reference>
<feature type="disulfide bond" evidence="12">
    <location>
        <begin position="50"/>
        <end position="94"/>
    </location>
</feature>
<dbReference type="SUPFAM" id="SSF49785">
    <property type="entry name" value="Galactose-binding domain-like"/>
    <property type="match status" value="1"/>
</dbReference>
<evidence type="ECO:0000256" key="1">
    <source>
        <dbReference type="ARBA" id="ARBA00001324"/>
    </source>
</evidence>
<feature type="domain" description="Rhamnogalacturonan lyase" evidence="15">
    <location>
        <begin position="288"/>
        <end position="362"/>
    </location>
</feature>
<dbReference type="Gene3D" id="2.60.40.1120">
    <property type="entry name" value="Carboxypeptidase-like, regulatory domain"/>
    <property type="match status" value="1"/>
</dbReference>
<dbReference type="PIRSF" id="PIRSF011794">
    <property type="entry name" value="Rhamnogalacturonase_B"/>
    <property type="match status" value="1"/>
</dbReference>
<keyword evidence="8 11" id="KW-0119">Carbohydrate metabolism</keyword>
<dbReference type="InterPro" id="IPR016590">
    <property type="entry name" value="Rhamnogalacturonase_B"/>
</dbReference>
<evidence type="ECO:0000256" key="11">
    <source>
        <dbReference type="PIRNR" id="PIRNR011794"/>
    </source>
</evidence>
<evidence type="ECO:0000259" key="14">
    <source>
        <dbReference type="Pfam" id="PF14683"/>
    </source>
</evidence>
<dbReference type="Pfam" id="PF14686">
    <property type="entry name" value="fn3_3"/>
    <property type="match status" value="1"/>
</dbReference>
<dbReference type="GO" id="GO:0102210">
    <property type="term" value="F:rhamnogalacturonan endolyase activity"/>
    <property type="evidence" value="ECO:0007669"/>
    <property type="project" value="UniProtKB-UniRule"/>
</dbReference>
<feature type="signal peptide" evidence="11">
    <location>
        <begin position="1"/>
        <end position="20"/>
    </location>
</feature>
<comment type="similarity">
    <text evidence="3 11">Belongs to the polysaccharide lyase 4 family.</text>
</comment>
<feature type="domain" description="Rhamnogalacturonase B N-terminal" evidence="13">
    <location>
        <begin position="22"/>
        <end position="281"/>
    </location>
</feature>
<dbReference type="InterPro" id="IPR011013">
    <property type="entry name" value="Gal_mutarotase_sf_dom"/>
</dbReference>
<dbReference type="InterPro" id="IPR008979">
    <property type="entry name" value="Galactose-bd-like_sf"/>
</dbReference>
<dbReference type="CDD" id="cd10317">
    <property type="entry name" value="RGL4_C"/>
    <property type="match status" value="1"/>
</dbReference>
<feature type="domain" description="Rhamnogalacturonan lyase" evidence="14">
    <location>
        <begin position="378"/>
        <end position="542"/>
    </location>
</feature>
<keyword evidence="7 11" id="KW-0456">Lyase</keyword>
<dbReference type="GO" id="GO:0005576">
    <property type="term" value="C:extracellular region"/>
    <property type="evidence" value="ECO:0007669"/>
    <property type="project" value="UniProtKB-SubCell"/>
</dbReference>
<dbReference type="SUPFAM" id="SSF49452">
    <property type="entry name" value="Starch-binding domain-like"/>
    <property type="match status" value="1"/>
</dbReference>
<comment type="subcellular location">
    <subcellularLocation>
        <location evidence="2 11">Secreted</location>
    </subcellularLocation>
</comment>
<name>A0AAD5WT11_9PEZI</name>
<dbReference type="PANTHER" id="PTHR36574:SF1">
    <property type="entry name" value="RHAMNOGALACTURONATE LYASE-RELATED"/>
    <property type="match status" value="1"/>
</dbReference>
<feature type="disulfide bond" evidence="12">
    <location>
        <begin position="189"/>
        <end position="200"/>
    </location>
</feature>
<evidence type="ECO:0000256" key="12">
    <source>
        <dbReference type="PIRSR" id="PIRSR011794-1"/>
    </source>
</evidence>
<dbReference type="Gene3D" id="2.60.120.260">
    <property type="entry name" value="Galactose-binding domain-like"/>
    <property type="match status" value="1"/>
</dbReference>
<feature type="chain" id="PRO_5041785863" description="Rhamnogalacturonate lyase" evidence="11">
    <location>
        <begin position="21"/>
        <end position="544"/>
    </location>
</feature>
<organism evidence="16 17">
    <name type="scientific">Zalerion maritima</name>
    <dbReference type="NCBI Taxonomy" id="339359"/>
    <lineage>
        <taxon>Eukaryota</taxon>
        <taxon>Fungi</taxon>
        <taxon>Dikarya</taxon>
        <taxon>Ascomycota</taxon>
        <taxon>Pezizomycotina</taxon>
        <taxon>Sordariomycetes</taxon>
        <taxon>Lulworthiomycetidae</taxon>
        <taxon>Lulworthiales</taxon>
        <taxon>Lulworthiaceae</taxon>
        <taxon>Zalerion</taxon>
    </lineage>
</organism>
<dbReference type="GO" id="GO:0030246">
    <property type="term" value="F:carbohydrate binding"/>
    <property type="evidence" value="ECO:0007669"/>
    <property type="project" value="UniProtKB-UniRule"/>
</dbReference>
<keyword evidence="17" id="KW-1185">Reference proteome</keyword>
<dbReference type="Proteomes" id="UP001201980">
    <property type="component" value="Unassembled WGS sequence"/>
</dbReference>
<dbReference type="CDD" id="cd10320">
    <property type="entry name" value="RGL4_N"/>
    <property type="match status" value="1"/>
</dbReference>
<evidence type="ECO:0000313" key="16">
    <source>
        <dbReference type="EMBL" id="KAJ2903795.1"/>
    </source>
</evidence>
<dbReference type="FunFam" id="2.60.120.260:FF:000102">
    <property type="entry name" value="Rhamnogalacturonate lyase A"/>
    <property type="match status" value="1"/>
</dbReference>
<keyword evidence="10 11" id="KW-0624">Polysaccharide degradation</keyword>
<evidence type="ECO:0000259" key="15">
    <source>
        <dbReference type="Pfam" id="PF14686"/>
    </source>
</evidence>
<dbReference type="InterPro" id="IPR015364">
    <property type="entry name" value="RhgB_N"/>
</dbReference>
<keyword evidence="5 11" id="KW-0732">Signal</keyword>
<accession>A0AAD5WT11</accession>